<dbReference type="InterPro" id="IPR002156">
    <property type="entry name" value="RNaseH_domain"/>
</dbReference>
<protein>
    <recommendedName>
        <fullName evidence="1">RNase H type-1 domain-containing protein</fullName>
    </recommendedName>
</protein>
<dbReference type="OrthoDB" id="6437659at2759"/>
<dbReference type="Proteomes" id="UP000499080">
    <property type="component" value="Unassembled WGS sequence"/>
</dbReference>
<accession>A0A4Y2D200</accession>
<dbReference type="AlphaFoldDB" id="A0A4Y2D200"/>
<keyword evidence="3" id="KW-1185">Reference proteome</keyword>
<dbReference type="PROSITE" id="PS50879">
    <property type="entry name" value="RNASE_H_1"/>
    <property type="match status" value="1"/>
</dbReference>
<evidence type="ECO:0000313" key="2">
    <source>
        <dbReference type="EMBL" id="GBM10792.1"/>
    </source>
</evidence>
<feature type="domain" description="RNase H type-1" evidence="1">
    <location>
        <begin position="6"/>
        <end position="120"/>
    </location>
</feature>
<name>A0A4Y2D200_ARAVE</name>
<dbReference type="InterPro" id="IPR036397">
    <property type="entry name" value="RNaseH_sf"/>
</dbReference>
<evidence type="ECO:0000313" key="3">
    <source>
        <dbReference type="Proteomes" id="UP000499080"/>
    </source>
</evidence>
<sequence>MLLHLKAQQEAIFINVTCLRKEIKFEGLSYQPRVHTVFQAELMGLKEAITRESQGNKITKIWTDSLSSVMAVLDPHTSHQLSRDIQSLLKQNRNMVRWIKAHTGYRGNEEADTFAENAITEGVVMKALNPRCELKQHLQELFFKKLQNIWDNGKLDALFIKCSKQLTCEEILFVTGHGPFSSFLNRFHLLDSDSCASRRSHPLCDISPIDSLLAYQETSYFTGKSVVPKSSGESKFKKKNNKHD</sequence>
<gene>
    <name evidence="2" type="ORF">AVEN_170_1</name>
</gene>
<proteinExistence type="predicted"/>
<dbReference type="GO" id="GO:0004523">
    <property type="term" value="F:RNA-DNA hybrid ribonuclease activity"/>
    <property type="evidence" value="ECO:0007669"/>
    <property type="project" value="InterPro"/>
</dbReference>
<organism evidence="2 3">
    <name type="scientific">Araneus ventricosus</name>
    <name type="common">Orbweaver spider</name>
    <name type="synonym">Epeira ventricosa</name>
    <dbReference type="NCBI Taxonomy" id="182803"/>
    <lineage>
        <taxon>Eukaryota</taxon>
        <taxon>Metazoa</taxon>
        <taxon>Ecdysozoa</taxon>
        <taxon>Arthropoda</taxon>
        <taxon>Chelicerata</taxon>
        <taxon>Arachnida</taxon>
        <taxon>Araneae</taxon>
        <taxon>Araneomorphae</taxon>
        <taxon>Entelegynae</taxon>
        <taxon>Araneoidea</taxon>
        <taxon>Araneidae</taxon>
        <taxon>Araneus</taxon>
    </lineage>
</organism>
<dbReference type="Gene3D" id="3.30.420.10">
    <property type="entry name" value="Ribonuclease H-like superfamily/Ribonuclease H"/>
    <property type="match status" value="1"/>
</dbReference>
<dbReference type="InterPro" id="IPR012337">
    <property type="entry name" value="RNaseH-like_sf"/>
</dbReference>
<evidence type="ECO:0000259" key="1">
    <source>
        <dbReference type="PROSITE" id="PS50879"/>
    </source>
</evidence>
<comment type="caution">
    <text evidence="2">The sequence shown here is derived from an EMBL/GenBank/DDBJ whole genome shotgun (WGS) entry which is preliminary data.</text>
</comment>
<dbReference type="Pfam" id="PF00075">
    <property type="entry name" value="RNase_H"/>
    <property type="match status" value="1"/>
</dbReference>
<reference evidence="2 3" key="1">
    <citation type="journal article" date="2019" name="Sci. Rep.">
        <title>Orb-weaving spider Araneus ventricosus genome elucidates the spidroin gene catalogue.</title>
        <authorList>
            <person name="Kono N."/>
            <person name="Nakamura H."/>
            <person name="Ohtoshi R."/>
            <person name="Moran D.A.P."/>
            <person name="Shinohara A."/>
            <person name="Yoshida Y."/>
            <person name="Fujiwara M."/>
            <person name="Mori M."/>
            <person name="Tomita M."/>
            <person name="Arakawa K."/>
        </authorList>
    </citation>
    <scope>NUCLEOTIDE SEQUENCE [LARGE SCALE GENOMIC DNA]</scope>
</reference>
<dbReference type="SUPFAM" id="SSF53098">
    <property type="entry name" value="Ribonuclease H-like"/>
    <property type="match status" value="1"/>
</dbReference>
<dbReference type="EMBL" id="BGPR01000290">
    <property type="protein sequence ID" value="GBM10792.1"/>
    <property type="molecule type" value="Genomic_DNA"/>
</dbReference>
<dbReference type="GO" id="GO:0003676">
    <property type="term" value="F:nucleic acid binding"/>
    <property type="evidence" value="ECO:0007669"/>
    <property type="project" value="InterPro"/>
</dbReference>